<dbReference type="SUPFAM" id="SSF56672">
    <property type="entry name" value="DNA/RNA polymerases"/>
    <property type="match status" value="1"/>
</dbReference>
<dbReference type="PANTHER" id="PTHR11439:SF470">
    <property type="entry name" value="CYSTEINE-RICH RLK (RECEPTOR-LIKE PROTEIN KINASE) 8"/>
    <property type="match status" value="1"/>
</dbReference>
<dbReference type="GO" id="GO:0016301">
    <property type="term" value="F:kinase activity"/>
    <property type="evidence" value="ECO:0007669"/>
    <property type="project" value="UniProtKB-KW"/>
</dbReference>
<feature type="domain" description="Reverse transcriptase Ty1/copia-type" evidence="1">
    <location>
        <begin position="11"/>
        <end position="254"/>
    </location>
</feature>
<dbReference type="AlphaFoldDB" id="A0A9W7MBR7"/>
<keyword evidence="2" id="KW-0808">Transferase</keyword>
<protein>
    <submittedName>
        <fullName evidence="2">Cysteine-rich RLK (RECEPTOR-like protein kinase) 8</fullName>
    </submittedName>
</protein>
<dbReference type="Proteomes" id="UP001165190">
    <property type="component" value="Unassembled WGS sequence"/>
</dbReference>
<name>A0A9W7MBR7_HIBTR</name>
<gene>
    <name evidence="2" type="ORF">HRI_003122700</name>
</gene>
<proteinExistence type="predicted"/>
<dbReference type="InterPro" id="IPR043502">
    <property type="entry name" value="DNA/RNA_pol_sf"/>
</dbReference>
<keyword evidence="2" id="KW-0418">Kinase</keyword>
<dbReference type="OrthoDB" id="1749346at2759"/>
<dbReference type="EMBL" id="BSYR01000026">
    <property type="protein sequence ID" value="GMI94534.1"/>
    <property type="molecule type" value="Genomic_DNA"/>
</dbReference>
<sequence length="335" mass="37967">MDDELQAMENNKTRSIVPLPEGKHVIECKWVYKIKHNPDGTIERHKARLVAKGFTQIEGIDYTDTFSPVAKLTSFKVLLTLVASRGWHLMQLDVNNTFLNGTLDEEAYMQIPLGLFTSEQGTNLACKLHKSIYGLKQASRQWFSAFSQVLLQYGFVQSHSDHSMFTKGEGADLVVLLVYVDDIVLDQSDDNLSQVKSFLSNNFKLKDLGPLRYFLGFEIAINDTGISLCQRHYALKLLEDTSTLAKKPVNTPMVSPHKLSTDEGDLLEDLGLYRRLIGCLLYLTHTRPDIVYVVHILSLFVSSPRQPHLLDVQHLLTYIKKAPGLWLFFPVSNNL</sequence>
<evidence type="ECO:0000313" key="2">
    <source>
        <dbReference type="EMBL" id="GMI94534.1"/>
    </source>
</evidence>
<evidence type="ECO:0000259" key="1">
    <source>
        <dbReference type="Pfam" id="PF07727"/>
    </source>
</evidence>
<dbReference type="Pfam" id="PF07727">
    <property type="entry name" value="RVT_2"/>
    <property type="match status" value="1"/>
</dbReference>
<dbReference type="PANTHER" id="PTHR11439">
    <property type="entry name" value="GAG-POL-RELATED RETROTRANSPOSON"/>
    <property type="match status" value="1"/>
</dbReference>
<keyword evidence="3" id="KW-1185">Reference proteome</keyword>
<reference evidence="2" key="1">
    <citation type="submission" date="2023-05" db="EMBL/GenBank/DDBJ databases">
        <title>Genome and transcriptome analyses reveal genes involved in the formation of fine ridges on petal epidermal cells in Hibiscus trionum.</title>
        <authorList>
            <person name="Koshimizu S."/>
            <person name="Masuda S."/>
            <person name="Ishii T."/>
            <person name="Shirasu K."/>
            <person name="Hoshino A."/>
            <person name="Arita M."/>
        </authorList>
    </citation>
    <scope>NUCLEOTIDE SEQUENCE</scope>
    <source>
        <strain evidence="2">Hamamatsu line</strain>
    </source>
</reference>
<organism evidence="2 3">
    <name type="scientific">Hibiscus trionum</name>
    <name type="common">Flower of an hour</name>
    <dbReference type="NCBI Taxonomy" id="183268"/>
    <lineage>
        <taxon>Eukaryota</taxon>
        <taxon>Viridiplantae</taxon>
        <taxon>Streptophyta</taxon>
        <taxon>Embryophyta</taxon>
        <taxon>Tracheophyta</taxon>
        <taxon>Spermatophyta</taxon>
        <taxon>Magnoliopsida</taxon>
        <taxon>eudicotyledons</taxon>
        <taxon>Gunneridae</taxon>
        <taxon>Pentapetalae</taxon>
        <taxon>rosids</taxon>
        <taxon>malvids</taxon>
        <taxon>Malvales</taxon>
        <taxon>Malvaceae</taxon>
        <taxon>Malvoideae</taxon>
        <taxon>Hibiscus</taxon>
    </lineage>
</organism>
<evidence type="ECO:0000313" key="3">
    <source>
        <dbReference type="Proteomes" id="UP001165190"/>
    </source>
</evidence>
<accession>A0A9W7MBR7</accession>
<comment type="caution">
    <text evidence="2">The sequence shown here is derived from an EMBL/GenBank/DDBJ whole genome shotgun (WGS) entry which is preliminary data.</text>
</comment>
<dbReference type="InterPro" id="IPR013103">
    <property type="entry name" value="RVT_2"/>
</dbReference>